<feature type="transmembrane region" description="Helical" evidence="10">
    <location>
        <begin position="237"/>
        <end position="255"/>
    </location>
</feature>
<dbReference type="SUPFAM" id="SSF52266">
    <property type="entry name" value="SGNH hydrolase"/>
    <property type="match status" value="1"/>
</dbReference>
<feature type="transmembrane region" description="Helical" evidence="10">
    <location>
        <begin position="267"/>
        <end position="290"/>
    </location>
</feature>
<evidence type="ECO:0000256" key="9">
    <source>
        <dbReference type="SAM" id="MobiDB-lite"/>
    </source>
</evidence>
<evidence type="ECO:0000256" key="8">
    <source>
        <dbReference type="ARBA" id="ARBA00023315"/>
    </source>
</evidence>
<dbReference type="Pfam" id="PF01757">
    <property type="entry name" value="Acyl_transf_3"/>
    <property type="match status" value="1"/>
</dbReference>
<keyword evidence="6 10" id="KW-1133">Transmembrane helix</keyword>
<dbReference type="InterPro" id="IPR050879">
    <property type="entry name" value="Acyltransferase_3"/>
</dbReference>
<evidence type="ECO:0000256" key="1">
    <source>
        <dbReference type="ARBA" id="ARBA00004651"/>
    </source>
</evidence>
<reference evidence="12 13" key="1">
    <citation type="submission" date="2021-03" db="EMBL/GenBank/DDBJ databases">
        <title>Antimicrobial resistance genes in bacteria isolated from Japanese honey, and their potential for conferring macrolide and lincosamide resistance in the American foulbrood pathogen Paenibacillus larvae.</title>
        <authorList>
            <person name="Okamoto M."/>
            <person name="Kumagai M."/>
            <person name="Kanamori H."/>
            <person name="Takamatsu D."/>
        </authorList>
    </citation>
    <scope>NUCLEOTIDE SEQUENCE [LARGE SCALE GENOMIC DNA]</scope>
    <source>
        <strain evidence="12 13">J21TS3</strain>
    </source>
</reference>
<dbReference type="InterPro" id="IPR036514">
    <property type="entry name" value="SGNH_hydro_sf"/>
</dbReference>
<comment type="similarity">
    <text evidence="2">Belongs to the acyltransferase 3 family.</text>
</comment>
<keyword evidence="4" id="KW-0808">Transferase</keyword>
<dbReference type="Gene3D" id="3.40.50.1110">
    <property type="entry name" value="SGNH hydrolase"/>
    <property type="match status" value="1"/>
</dbReference>
<feature type="transmembrane region" description="Helical" evidence="10">
    <location>
        <begin position="81"/>
        <end position="99"/>
    </location>
</feature>
<evidence type="ECO:0000256" key="2">
    <source>
        <dbReference type="ARBA" id="ARBA00007400"/>
    </source>
</evidence>
<comment type="subcellular location">
    <subcellularLocation>
        <location evidence="1">Cell membrane</location>
        <topology evidence="1">Multi-pass membrane protein</topology>
    </subcellularLocation>
</comment>
<evidence type="ECO:0000259" key="11">
    <source>
        <dbReference type="Pfam" id="PF01757"/>
    </source>
</evidence>
<sequence length="715" mass="76577">MSNQLSNSKRYMPGLDGLRTLALFFVVLYHLNVEWAPGGLLGVSIFFVLSGYLITDLLTAEWSRSRSIDLKSFWIRRCRRLLPAMLVMMAAVVAWVTLFDRSLISVLRGDVVSSLLYINNWYSIFHEVSYFEKFGPQSPFGHMWSLAVEEQFYLLWPILLLIGMKQMKKRGPVFLLALALAVLSALAMLLLYNPDTDPSRVYYGTDTRAFSLLIGAALSIVWPSRNMSAAAGPGTRVTLNLIGAVGLGSIFRMVWKTNEYDPFLYPYGFLLLSLLTAIVIASAAHPASFVGRLLGMKPLRWIGVRTYGIYLWHYPVILLSGGANAEPNVWRALLQTALSVALACLSYKYIEEPVRGGLVDRSWRKLRKGSVNLSLVPMKGWVTLASVLLMVVVSFAGFAMRAPVSASKLHQEAAAAQVWAPSETPAEPAAGPAGEVGGDVPPVKGAPESTAAKYDGGEAGRPDQPIGGTDEPADDPAKKPAADAEAPANSGSGRQPAGKEGAPEEGSSKEGSAKAGTANGGSAATDEPKDSASQPGKTKPPRASAGGKTQVPGAPKSGKSVPVTAIGDSIMLDAEPYLQQLIPGAVIDGKIGRQMAEAPELVARLREEGKLGDQVVIELGTNGPFSSKQLMSLLDSMQDVRKVVLVNARVPRSWESVVNASIKKTASAYPNAVLLDWHGASEGQSYFEPDGVHLKPEGGETLAELIAQAVGYGKS</sequence>
<dbReference type="EMBL" id="BORW01000002">
    <property type="protein sequence ID" value="GIO65993.1"/>
    <property type="molecule type" value="Genomic_DNA"/>
</dbReference>
<dbReference type="PANTHER" id="PTHR23028:SF53">
    <property type="entry name" value="ACYL_TRANSF_3 DOMAIN-CONTAINING PROTEIN"/>
    <property type="match status" value="1"/>
</dbReference>
<dbReference type="RefSeq" id="WP_212947750.1">
    <property type="nucleotide sequence ID" value="NZ_BORW01000002.1"/>
</dbReference>
<feature type="region of interest" description="Disordered" evidence="9">
    <location>
        <begin position="419"/>
        <end position="561"/>
    </location>
</feature>
<gene>
    <name evidence="12" type="ORF">J21TS3_08140</name>
</gene>
<comment type="caution">
    <text evidence="12">The sequence shown here is derived from an EMBL/GenBank/DDBJ whole genome shotgun (WGS) entry which is preliminary data.</text>
</comment>
<evidence type="ECO:0000256" key="10">
    <source>
        <dbReference type="SAM" id="Phobius"/>
    </source>
</evidence>
<accession>A0ABQ4LSC1</accession>
<feature type="transmembrane region" description="Helical" evidence="10">
    <location>
        <begin position="143"/>
        <end position="162"/>
    </location>
</feature>
<feature type="transmembrane region" description="Helical" evidence="10">
    <location>
        <begin position="38"/>
        <end position="60"/>
    </location>
</feature>
<evidence type="ECO:0000256" key="6">
    <source>
        <dbReference type="ARBA" id="ARBA00022989"/>
    </source>
</evidence>
<evidence type="ECO:0000313" key="12">
    <source>
        <dbReference type="EMBL" id="GIO65993.1"/>
    </source>
</evidence>
<protein>
    <recommendedName>
        <fullName evidence="11">Acyltransferase 3 domain-containing protein</fullName>
    </recommendedName>
</protein>
<dbReference type="Proteomes" id="UP000680638">
    <property type="component" value="Unassembled WGS sequence"/>
</dbReference>
<dbReference type="PANTHER" id="PTHR23028">
    <property type="entry name" value="ACETYLTRANSFERASE"/>
    <property type="match status" value="1"/>
</dbReference>
<evidence type="ECO:0000256" key="7">
    <source>
        <dbReference type="ARBA" id="ARBA00023136"/>
    </source>
</evidence>
<keyword evidence="7 10" id="KW-0472">Membrane</keyword>
<dbReference type="CDD" id="cd01840">
    <property type="entry name" value="SGNH_hydrolase_yrhL_like"/>
    <property type="match status" value="1"/>
</dbReference>
<organism evidence="12 13">
    <name type="scientific">Paenibacillus cookii</name>
    <dbReference type="NCBI Taxonomy" id="157839"/>
    <lineage>
        <taxon>Bacteria</taxon>
        <taxon>Bacillati</taxon>
        <taxon>Bacillota</taxon>
        <taxon>Bacilli</taxon>
        <taxon>Bacillales</taxon>
        <taxon>Paenibacillaceae</taxon>
        <taxon>Paenibacillus</taxon>
    </lineage>
</organism>
<evidence type="ECO:0000313" key="13">
    <source>
        <dbReference type="Proteomes" id="UP000680638"/>
    </source>
</evidence>
<proteinExistence type="inferred from homology"/>
<evidence type="ECO:0000256" key="3">
    <source>
        <dbReference type="ARBA" id="ARBA00022475"/>
    </source>
</evidence>
<name>A0ABQ4LSC1_9BACL</name>
<evidence type="ECO:0000256" key="5">
    <source>
        <dbReference type="ARBA" id="ARBA00022692"/>
    </source>
</evidence>
<feature type="transmembrane region" description="Helical" evidence="10">
    <location>
        <begin position="371"/>
        <end position="400"/>
    </location>
</feature>
<feature type="domain" description="Acyltransferase 3" evidence="11">
    <location>
        <begin position="13"/>
        <end position="347"/>
    </location>
</feature>
<dbReference type="InterPro" id="IPR002656">
    <property type="entry name" value="Acyl_transf_3_dom"/>
</dbReference>
<keyword evidence="13" id="KW-1185">Reference proteome</keyword>
<keyword evidence="5 10" id="KW-0812">Transmembrane</keyword>
<feature type="transmembrane region" description="Helical" evidence="10">
    <location>
        <begin position="174"/>
        <end position="192"/>
    </location>
</feature>
<evidence type="ECO:0000256" key="4">
    <source>
        <dbReference type="ARBA" id="ARBA00022679"/>
    </source>
</evidence>
<keyword evidence="8" id="KW-0012">Acyltransferase</keyword>
<feature type="compositionally biased region" description="Low complexity" evidence="9">
    <location>
        <begin position="420"/>
        <end position="443"/>
    </location>
</feature>
<feature type="transmembrane region" description="Helical" evidence="10">
    <location>
        <begin position="207"/>
        <end position="225"/>
    </location>
</feature>
<keyword evidence="3" id="KW-1003">Cell membrane</keyword>